<gene>
    <name evidence="2" type="ORF">ACFOOR_05750</name>
</gene>
<dbReference type="PANTHER" id="PTHR43792">
    <property type="entry name" value="GNAT FAMILY, PUTATIVE (AFU_ORTHOLOGUE AFUA_3G00765)-RELATED-RELATED"/>
    <property type="match status" value="1"/>
</dbReference>
<dbReference type="Proteomes" id="UP001595379">
    <property type="component" value="Unassembled WGS sequence"/>
</dbReference>
<keyword evidence="2" id="KW-0012">Acyltransferase</keyword>
<dbReference type="SUPFAM" id="SSF55729">
    <property type="entry name" value="Acyl-CoA N-acyltransferases (Nat)"/>
    <property type="match status" value="1"/>
</dbReference>
<sequence length="179" mass="19516">MTTAKAFGRTPIETDRLVLRPLAQHDADFLARTASKPEVCRMIARVPRRFPVLAAEIFVTRTIIGERTGRCAVRLITGQDGHRLGVIGIDDTGKGAFDFGYWLSPDAWGQGYVTEAGRAMVMGARTAGIARLTAGNFLDNPASARVLDKLGFVPTGETIDLFSFGRMTKSPCRRVAMEL</sequence>
<dbReference type="RefSeq" id="WP_343165369.1">
    <property type="nucleotide sequence ID" value="NZ_JBHRSV010000005.1"/>
</dbReference>
<organism evidence="2 3">
    <name type="scientific">Hyphobacterium vulgare</name>
    <dbReference type="NCBI Taxonomy" id="1736751"/>
    <lineage>
        <taxon>Bacteria</taxon>
        <taxon>Pseudomonadati</taxon>
        <taxon>Pseudomonadota</taxon>
        <taxon>Alphaproteobacteria</taxon>
        <taxon>Maricaulales</taxon>
        <taxon>Maricaulaceae</taxon>
        <taxon>Hyphobacterium</taxon>
    </lineage>
</organism>
<reference evidence="3" key="1">
    <citation type="journal article" date="2019" name="Int. J. Syst. Evol. Microbiol.">
        <title>The Global Catalogue of Microorganisms (GCM) 10K type strain sequencing project: providing services to taxonomists for standard genome sequencing and annotation.</title>
        <authorList>
            <consortium name="The Broad Institute Genomics Platform"/>
            <consortium name="The Broad Institute Genome Sequencing Center for Infectious Disease"/>
            <person name="Wu L."/>
            <person name="Ma J."/>
        </authorList>
    </citation>
    <scope>NUCLEOTIDE SEQUENCE [LARGE SCALE GENOMIC DNA]</scope>
    <source>
        <strain evidence="3">KCTC 52487</strain>
    </source>
</reference>
<protein>
    <submittedName>
        <fullName evidence="2">GNAT family N-acetyltransferase</fullName>
        <ecNumber evidence="2">2.3.-.-</ecNumber>
    </submittedName>
</protein>
<dbReference type="GO" id="GO:0016746">
    <property type="term" value="F:acyltransferase activity"/>
    <property type="evidence" value="ECO:0007669"/>
    <property type="project" value="UniProtKB-KW"/>
</dbReference>
<evidence type="ECO:0000313" key="3">
    <source>
        <dbReference type="Proteomes" id="UP001595379"/>
    </source>
</evidence>
<keyword evidence="3" id="KW-1185">Reference proteome</keyword>
<dbReference type="Gene3D" id="3.40.630.30">
    <property type="match status" value="1"/>
</dbReference>
<feature type="domain" description="N-acetyltransferase" evidence="1">
    <location>
        <begin position="17"/>
        <end position="179"/>
    </location>
</feature>
<dbReference type="PROSITE" id="PS51186">
    <property type="entry name" value="GNAT"/>
    <property type="match status" value="1"/>
</dbReference>
<dbReference type="Pfam" id="PF13302">
    <property type="entry name" value="Acetyltransf_3"/>
    <property type="match status" value="1"/>
</dbReference>
<dbReference type="EC" id="2.3.-.-" evidence="2"/>
<keyword evidence="2" id="KW-0808">Transferase</keyword>
<proteinExistence type="predicted"/>
<comment type="caution">
    <text evidence="2">The sequence shown here is derived from an EMBL/GenBank/DDBJ whole genome shotgun (WGS) entry which is preliminary data.</text>
</comment>
<evidence type="ECO:0000259" key="1">
    <source>
        <dbReference type="PROSITE" id="PS51186"/>
    </source>
</evidence>
<name>A0ABV6ZVY7_9PROT</name>
<dbReference type="EMBL" id="JBHRSV010000005">
    <property type="protein sequence ID" value="MFC2925604.1"/>
    <property type="molecule type" value="Genomic_DNA"/>
</dbReference>
<dbReference type="InterPro" id="IPR016181">
    <property type="entry name" value="Acyl_CoA_acyltransferase"/>
</dbReference>
<dbReference type="InterPro" id="IPR000182">
    <property type="entry name" value="GNAT_dom"/>
</dbReference>
<accession>A0ABV6ZVY7</accession>
<dbReference type="InterPro" id="IPR051531">
    <property type="entry name" value="N-acetyltransferase"/>
</dbReference>
<evidence type="ECO:0000313" key="2">
    <source>
        <dbReference type="EMBL" id="MFC2925604.1"/>
    </source>
</evidence>